<dbReference type="Gene3D" id="3.60.40.10">
    <property type="entry name" value="PPM-type phosphatase domain"/>
    <property type="match status" value="1"/>
</dbReference>
<evidence type="ECO:0000313" key="3">
    <source>
        <dbReference type="EMBL" id="GGO52724.1"/>
    </source>
</evidence>
<dbReference type="InterPro" id="IPR036457">
    <property type="entry name" value="PPM-type-like_dom_sf"/>
</dbReference>
<dbReference type="RefSeq" id="WP_229712009.1">
    <property type="nucleotide sequence ID" value="NZ_BMMP01000012.1"/>
</dbReference>
<keyword evidence="4" id="KW-1185">Reference proteome</keyword>
<reference evidence="4" key="1">
    <citation type="journal article" date="2019" name="Int. J. Syst. Evol. Microbiol.">
        <title>The Global Catalogue of Microorganisms (GCM) 10K type strain sequencing project: providing services to taxonomists for standard genome sequencing and annotation.</title>
        <authorList>
            <consortium name="The Broad Institute Genomics Platform"/>
            <consortium name="The Broad Institute Genome Sequencing Center for Infectious Disease"/>
            <person name="Wu L."/>
            <person name="Ma J."/>
        </authorList>
    </citation>
    <scope>NUCLEOTIDE SEQUENCE [LARGE SCALE GENOMIC DNA]</scope>
    <source>
        <strain evidence="4">CGMCC 4.7178</strain>
    </source>
</reference>
<dbReference type="Pfam" id="PF07228">
    <property type="entry name" value="SpoIIE"/>
    <property type="match status" value="1"/>
</dbReference>
<accession>A0ABQ2MIG9</accession>
<dbReference type="PANTHER" id="PTHR43156">
    <property type="entry name" value="STAGE II SPORULATION PROTEIN E-RELATED"/>
    <property type="match status" value="1"/>
</dbReference>
<evidence type="ECO:0000256" key="1">
    <source>
        <dbReference type="ARBA" id="ARBA00022801"/>
    </source>
</evidence>
<evidence type="ECO:0000313" key="4">
    <source>
        <dbReference type="Proteomes" id="UP000631535"/>
    </source>
</evidence>
<dbReference type="Proteomes" id="UP000631535">
    <property type="component" value="Unassembled WGS sequence"/>
</dbReference>
<gene>
    <name evidence="3" type="ORF">GCM10012287_37690</name>
</gene>
<protein>
    <recommendedName>
        <fullName evidence="2">PPM-type phosphatase domain-containing protein</fullName>
    </recommendedName>
</protein>
<dbReference type="EMBL" id="BMMP01000012">
    <property type="protein sequence ID" value="GGO52724.1"/>
    <property type="molecule type" value="Genomic_DNA"/>
</dbReference>
<name>A0ABQ2MIG9_9ACTN</name>
<organism evidence="3 4">
    <name type="scientific">Streptomyces daqingensis</name>
    <dbReference type="NCBI Taxonomy" id="1472640"/>
    <lineage>
        <taxon>Bacteria</taxon>
        <taxon>Bacillati</taxon>
        <taxon>Actinomycetota</taxon>
        <taxon>Actinomycetes</taxon>
        <taxon>Kitasatosporales</taxon>
        <taxon>Streptomycetaceae</taxon>
        <taxon>Streptomyces</taxon>
    </lineage>
</organism>
<keyword evidence="1" id="KW-0378">Hydrolase</keyword>
<dbReference type="SUPFAM" id="SSF81606">
    <property type="entry name" value="PP2C-like"/>
    <property type="match status" value="1"/>
</dbReference>
<dbReference type="InterPro" id="IPR052016">
    <property type="entry name" value="Bact_Sigma-Reg"/>
</dbReference>
<dbReference type="PANTHER" id="PTHR43156:SF2">
    <property type="entry name" value="STAGE II SPORULATION PROTEIN E"/>
    <property type="match status" value="1"/>
</dbReference>
<dbReference type="InterPro" id="IPR001932">
    <property type="entry name" value="PPM-type_phosphatase-like_dom"/>
</dbReference>
<proteinExistence type="predicted"/>
<comment type="caution">
    <text evidence="3">The sequence shown here is derived from an EMBL/GenBank/DDBJ whole genome shotgun (WGS) entry which is preliminary data.</text>
</comment>
<sequence length="425" mass="45980">MAVPPARARMLGGIVSGSHFVTLAGLPSLVSRHAAERGWPHVLIYVADLQEAVLSLLTGRGADGGRVTGDLPAELPVDGTAPGRAFQLGVILPTSAKRDQWWVPVLNGAERVGLMRITSPEHDEAAMQDMRELASLVALLLVTKRAASDAYARLVRRRRMNVSAEMEWRLMPPRTFASDRVVISALMEPAYEVSGDAFDYAVSDEVAHLCIFDAMGHDTAAGLTANLAVAACRNARRQGSTLVETAEGVEKALVEQFDYGSYATGILADLDIGTGVLTWLSRGHYPPVVIRGGRYTVPLECVPGPPMGQDLGAAGLCREQLEPGDRLLLYTDGITEARNPEGEEFGLDRFTDFLIRHHADGLPVPETLRRLTRHHLEYHRGRLSDDATVMVLEWHGASPYAPGEAEALIGLPLGGPASVKDRPLR</sequence>
<dbReference type="SMART" id="SM00331">
    <property type="entry name" value="PP2C_SIG"/>
    <property type="match status" value="1"/>
</dbReference>
<feature type="domain" description="PPM-type phosphatase" evidence="2">
    <location>
        <begin position="178"/>
        <end position="394"/>
    </location>
</feature>
<evidence type="ECO:0000259" key="2">
    <source>
        <dbReference type="SMART" id="SM00331"/>
    </source>
</evidence>